<keyword evidence="2" id="KW-1185">Reference proteome</keyword>
<reference evidence="1" key="1">
    <citation type="submission" date="2019-10" db="EMBL/GenBank/DDBJ databases">
        <authorList>
            <person name="Soares A.E.R."/>
            <person name="Aleixo A."/>
            <person name="Schneider P."/>
            <person name="Miyaki C.Y."/>
            <person name="Schneider M.P."/>
            <person name="Mello C."/>
            <person name="Vasconcelos A.T.R."/>
        </authorList>
    </citation>
    <scope>NUCLEOTIDE SEQUENCE</scope>
    <source>
        <tissue evidence="1">Muscle</tissue>
    </source>
</reference>
<dbReference type="EMBL" id="WHWB01031947">
    <property type="protein sequence ID" value="KAJ7427520.1"/>
    <property type="molecule type" value="Genomic_DNA"/>
</dbReference>
<protein>
    <submittedName>
        <fullName evidence="1">Uncharacterized protein</fullName>
    </submittedName>
</protein>
<organism evidence="1 2">
    <name type="scientific">Willisornis vidua</name>
    <name type="common">Xingu scale-backed antbird</name>
    <dbReference type="NCBI Taxonomy" id="1566151"/>
    <lineage>
        <taxon>Eukaryota</taxon>
        <taxon>Metazoa</taxon>
        <taxon>Chordata</taxon>
        <taxon>Craniata</taxon>
        <taxon>Vertebrata</taxon>
        <taxon>Euteleostomi</taxon>
        <taxon>Archelosauria</taxon>
        <taxon>Archosauria</taxon>
        <taxon>Dinosauria</taxon>
        <taxon>Saurischia</taxon>
        <taxon>Theropoda</taxon>
        <taxon>Coelurosauria</taxon>
        <taxon>Aves</taxon>
        <taxon>Neognathae</taxon>
        <taxon>Neoaves</taxon>
        <taxon>Telluraves</taxon>
        <taxon>Australaves</taxon>
        <taxon>Passeriformes</taxon>
        <taxon>Thamnophilidae</taxon>
        <taxon>Willisornis</taxon>
    </lineage>
</organism>
<name>A0ABQ9DXD1_9PASS</name>
<dbReference type="Proteomes" id="UP001145742">
    <property type="component" value="Unassembled WGS sequence"/>
</dbReference>
<evidence type="ECO:0000313" key="2">
    <source>
        <dbReference type="Proteomes" id="UP001145742"/>
    </source>
</evidence>
<proteinExistence type="predicted"/>
<comment type="caution">
    <text evidence="1">The sequence shown here is derived from an EMBL/GenBank/DDBJ whole genome shotgun (WGS) entry which is preliminary data.</text>
</comment>
<accession>A0ABQ9DXD1</accession>
<sequence length="315" mass="36210">METFESADVEKNYHFTGIRGHSGSRLRVHIHITAHLGPIMKDKDVDYKESELEVNSEKIQHENTSILIVEVFYRLSPLYYIWAYRDKTEVFNAFFDSVFNMDDGPRGSQCPELEDHDFENDQLPVNSKIVHLLLWLDPHKSMGPEKEDSGNYRPVSFTSITAKVIEKIILGIIEKHLKDKEVIGHSQPSCMKGKSYLSNLIFFYDKDKFNTCILFLVKHAQEIGSGDYSNLAIIPRNNVFAEAKLMSDVDEGIEWTLSQFTDHTMLDGNDDLLEGRKPLPGDMDRLNVWAKSSCVKFNKPQFRVLHFGHNKPLPC</sequence>
<evidence type="ECO:0000313" key="1">
    <source>
        <dbReference type="EMBL" id="KAJ7427520.1"/>
    </source>
</evidence>
<gene>
    <name evidence="1" type="ORF">WISP_06063</name>
</gene>